<name>A0ABP8JSY8_9BACT</name>
<reference evidence="3" key="1">
    <citation type="journal article" date="2019" name="Int. J. Syst. Evol. Microbiol.">
        <title>The Global Catalogue of Microorganisms (GCM) 10K type strain sequencing project: providing services to taxonomists for standard genome sequencing and annotation.</title>
        <authorList>
            <consortium name="The Broad Institute Genomics Platform"/>
            <consortium name="The Broad Institute Genome Sequencing Center for Infectious Disease"/>
            <person name="Wu L."/>
            <person name="Ma J."/>
        </authorList>
    </citation>
    <scope>NUCLEOTIDE SEQUENCE [LARGE SCALE GENOMIC DNA]</scope>
    <source>
        <strain evidence="3">JCM 17925</strain>
    </source>
</reference>
<evidence type="ECO:0000256" key="1">
    <source>
        <dbReference type="SAM" id="SignalP"/>
    </source>
</evidence>
<keyword evidence="3" id="KW-1185">Reference proteome</keyword>
<dbReference type="RefSeq" id="WP_345263042.1">
    <property type="nucleotide sequence ID" value="NZ_BAABHB010000001.1"/>
</dbReference>
<comment type="caution">
    <text evidence="2">The sequence shown here is derived from an EMBL/GenBank/DDBJ whole genome shotgun (WGS) entry which is preliminary data.</text>
</comment>
<keyword evidence="1" id="KW-0732">Signal</keyword>
<sequence>MKQSYYLLLGLLLGGTPLQAQMATSAKQPLSSTSQAVAGLHKPAGRQVATSPVYVKLYGLYGLLTPGSLLITDTKGLGAGVRAGAGVGFIANDFINVGLDADLLFGDNLKKETVAATGITTKTTDFKIVSVTPNITFKALAHPAYYIYNRLGIMVGKVLTYQTTEEIRYASTGASVTTRVLETDFGDNSLVLGYQAALGVQFRLSEALRGFVEVVAINQSFKPKERTDIVTNTKDGKVTSTSKSYYAYEKEGERGYTKYPDGRNVYLGPTYNVPLNSIGVGAGLVFRF</sequence>
<dbReference type="Proteomes" id="UP001500936">
    <property type="component" value="Unassembled WGS sequence"/>
</dbReference>
<organism evidence="2 3">
    <name type="scientific">Nibrella viscosa</name>
    <dbReference type="NCBI Taxonomy" id="1084524"/>
    <lineage>
        <taxon>Bacteria</taxon>
        <taxon>Pseudomonadati</taxon>
        <taxon>Bacteroidota</taxon>
        <taxon>Cytophagia</taxon>
        <taxon>Cytophagales</taxon>
        <taxon>Spirosomataceae</taxon>
        <taxon>Nibrella</taxon>
    </lineage>
</organism>
<feature type="signal peptide" evidence="1">
    <location>
        <begin position="1"/>
        <end position="22"/>
    </location>
</feature>
<evidence type="ECO:0000313" key="3">
    <source>
        <dbReference type="Proteomes" id="UP001500936"/>
    </source>
</evidence>
<protein>
    <recommendedName>
        <fullName evidence="4">Outer membrane protein beta-barrel domain-containing protein</fullName>
    </recommendedName>
</protein>
<proteinExistence type="predicted"/>
<gene>
    <name evidence="2" type="ORF">GCM10023187_02050</name>
</gene>
<dbReference type="EMBL" id="BAABHB010000001">
    <property type="protein sequence ID" value="GAA4395312.1"/>
    <property type="molecule type" value="Genomic_DNA"/>
</dbReference>
<evidence type="ECO:0000313" key="2">
    <source>
        <dbReference type="EMBL" id="GAA4395312.1"/>
    </source>
</evidence>
<feature type="chain" id="PRO_5046848105" description="Outer membrane protein beta-barrel domain-containing protein" evidence="1">
    <location>
        <begin position="23"/>
        <end position="288"/>
    </location>
</feature>
<accession>A0ABP8JSY8</accession>
<evidence type="ECO:0008006" key="4">
    <source>
        <dbReference type="Google" id="ProtNLM"/>
    </source>
</evidence>